<keyword evidence="2" id="KW-0143">Chaperone</keyword>
<keyword evidence="2" id="KW-0004">4Fe-4S</keyword>
<evidence type="ECO:0000313" key="4">
    <source>
        <dbReference type="EMBL" id="ABB29057.1"/>
    </source>
</evidence>
<dbReference type="GO" id="GO:0004109">
    <property type="term" value="F:coproporphyrinogen oxidase activity"/>
    <property type="evidence" value="ECO:0007669"/>
    <property type="project" value="InterPro"/>
</dbReference>
<organism evidence="4">
    <name type="scientific">Chlorobium chlorochromatii (strain CaD3)</name>
    <dbReference type="NCBI Taxonomy" id="340177"/>
    <lineage>
        <taxon>Bacteria</taxon>
        <taxon>Pseudomonadati</taxon>
        <taxon>Chlorobiota</taxon>
        <taxon>Chlorobiia</taxon>
        <taxon>Chlorobiales</taxon>
        <taxon>Chlorobiaceae</taxon>
        <taxon>Chlorobium/Pelodictyon group</taxon>
        <taxon>Chlorobium</taxon>
    </lineage>
</organism>
<keyword evidence="2" id="KW-0963">Cytoplasm</keyword>
<dbReference type="eggNOG" id="COG0635">
    <property type="taxonomic scope" value="Bacteria"/>
</dbReference>
<dbReference type="InterPro" id="IPR004559">
    <property type="entry name" value="HemW-like"/>
</dbReference>
<dbReference type="SFLD" id="SFLDF00562">
    <property type="entry name" value="HemN-like__clustered_with_heat"/>
    <property type="match status" value="1"/>
</dbReference>
<dbReference type="HOGENOM" id="CLU_027579_1_1_10"/>
<dbReference type="InterPro" id="IPR034505">
    <property type="entry name" value="Coproporphyrinogen-III_oxidase"/>
</dbReference>
<comment type="subcellular location">
    <subcellularLocation>
        <location evidence="2">Cytoplasm</location>
    </subcellularLocation>
</comment>
<dbReference type="PANTHER" id="PTHR13932:SF5">
    <property type="entry name" value="RADICAL S-ADENOSYL METHIONINE DOMAIN-CONTAINING PROTEIN 1, MITOCHONDRIAL"/>
    <property type="match status" value="1"/>
</dbReference>
<dbReference type="AlphaFoldDB" id="Q3APL8"/>
<dbReference type="GO" id="GO:0051539">
    <property type="term" value="F:4 iron, 4 sulfur cluster binding"/>
    <property type="evidence" value="ECO:0007669"/>
    <property type="project" value="UniProtKB-UniRule"/>
</dbReference>
<gene>
    <name evidence="4" type="ordered locus">Cag_1806</name>
</gene>
<dbReference type="InterPro" id="IPR006638">
    <property type="entry name" value="Elp3/MiaA/NifB-like_rSAM"/>
</dbReference>
<comment type="similarity">
    <text evidence="1">Belongs to the anaerobic coproporphyrinogen-III oxidase family. HemW subfamily.</text>
</comment>
<dbReference type="SFLD" id="SFLDG01065">
    <property type="entry name" value="anaerobic_coproporphyrinogen-I"/>
    <property type="match status" value="1"/>
</dbReference>
<keyword evidence="2" id="KW-0411">Iron-sulfur</keyword>
<evidence type="ECO:0000259" key="3">
    <source>
        <dbReference type="PROSITE" id="PS51918"/>
    </source>
</evidence>
<dbReference type="STRING" id="340177.Cag_1806"/>
<comment type="function">
    <text evidence="2">Probably acts as a heme chaperone, transferring heme to an unknown acceptor. Binds one molecule of heme per monomer, possibly covalently. Binds 1 [4Fe-4S] cluster. The cluster is coordinated with 3 cysteines and an exchangeable S-adenosyl-L-methionine.</text>
</comment>
<keyword evidence="2" id="KW-0349">Heme</keyword>
<dbReference type="Pfam" id="PF06969">
    <property type="entry name" value="HemN_C"/>
    <property type="match status" value="1"/>
</dbReference>
<dbReference type="SMART" id="SM00729">
    <property type="entry name" value="Elp3"/>
    <property type="match status" value="1"/>
</dbReference>
<dbReference type="CDD" id="cd01335">
    <property type="entry name" value="Radical_SAM"/>
    <property type="match status" value="1"/>
</dbReference>
<dbReference type="Gene3D" id="3.80.30.20">
    <property type="entry name" value="tm_1862 like domain"/>
    <property type="match status" value="1"/>
</dbReference>
<dbReference type="SUPFAM" id="SSF102114">
    <property type="entry name" value="Radical SAM enzymes"/>
    <property type="match status" value="1"/>
</dbReference>
<keyword evidence="2" id="KW-0408">Iron</keyword>
<dbReference type="GO" id="GO:0006779">
    <property type="term" value="P:porphyrin-containing compound biosynthetic process"/>
    <property type="evidence" value="ECO:0007669"/>
    <property type="project" value="InterPro"/>
</dbReference>
<dbReference type="SFLD" id="SFLDS00029">
    <property type="entry name" value="Radical_SAM"/>
    <property type="match status" value="1"/>
</dbReference>
<feature type="domain" description="Radical SAM core" evidence="3">
    <location>
        <begin position="1"/>
        <end position="231"/>
    </location>
</feature>
<dbReference type="InterPro" id="IPR058240">
    <property type="entry name" value="rSAM_sf"/>
</dbReference>
<proteinExistence type="inferred from homology"/>
<name>Q3APL8_CHLCH</name>
<keyword evidence="2" id="KW-0479">Metal-binding</keyword>
<dbReference type="KEGG" id="cch:Cag_1806"/>
<dbReference type="GO" id="GO:0046872">
    <property type="term" value="F:metal ion binding"/>
    <property type="evidence" value="ECO:0007669"/>
    <property type="project" value="UniProtKB-UniRule"/>
</dbReference>
<dbReference type="Pfam" id="PF04055">
    <property type="entry name" value="Radical_SAM"/>
    <property type="match status" value="1"/>
</dbReference>
<dbReference type="GO" id="GO:0005737">
    <property type="term" value="C:cytoplasm"/>
    <property type="evidence" value="ECO:0007669"/>
    <property type="project" value="UniProtKB-SubCell"/>
</dbReference>
<evidence type="ECO:0000256" key="2">
    <source>
        <dbReference type="RuleBase" id="RU364116"/>
    </source>
</evidence>
<protein>
    <recommendedName>
        <fullName evidence="2">Heme chaperone HemW</fullName>
    </recommendedName>
</protein>
<dbReference type="InterPro" id="IPR023404">
    <property type="entry name" value="rSAM_horseshoe"/>
</dbReference>
<reference evidence="4" key="1">
    <citation type="submission" date="2005-08" db="EMBL/GenBank/DDBJ databases">
        <title>Complete sequence of Chlorobium chlorochromatii CaD3.</title>
        <authorList>
            <person name="Copeland A."/>
            <person name="Lucas S."/>
            <person name="Lapidus A."/>
            <person name="Barry K."/>
            <person name="Detter J.C."/>
            <person name="Glavina T."/>
            <person name="Hammon N."/>
            <person name="Israni S."/>
            <person name="Pitluck S."/>
            <person name="Bryant D."/>
            <person name="Schmutz J."/>
            <person name="Larimer F."/>
            <person name="Land M."/>
            <person name="Kyrpides N."/>
            <person name="Ivanova N."/>
            <person name="Richardson P."/>
        </authorList>
    </citation>
    <scope>NUCLEOTIDE SEQUENCE [LARGE SCALE GENOMIC DNA]</scope>
    <source>
        <strain evidence="4">CaD3</strain>
    </source>
</reference>
<accession>Q3APL8</accession>
<dbReference type="PANTHER" id="PTHR13932">
    <property type="entry name" value="COPROPORPHYRINIGEN III OXIDASE"/>
    <property type="match status" value="1"/>
</dbReference>
<dbReference type="NCBIfam" id="TIGR00539">
    <property type="entry name" value="hemN_rel"/>
    <property type="match status" value="1"/>
</dbReference>
<sequence>MSLSLYLHIPFCRERCPYCDFYLITGTGQVEPFFAALARETAFRADELQGATISAIHIGGGTPSLVPVAMLSRWLEQLACYATFAPTMELALEANPEDITPALLDELQSLGVNRLSIGVQSFSIQKLTVLGRKHSATDALRVTEMALERFASVSLDLMCGLPHETLAVWEGDLSTALALQPHHLSVYMLSIEPKTRFHWLVARGELPAPMEAEQALFYETAIHTIKLQGYQHYEVSNFCLPNFHSRYNLASWERKPYLGFGAAAHSFIVQQNREIRQANIESLSRYLAHPENAVAFREELGCNERFTEELFLTLRLNRGLSRSFFSRTASRDVVETLFATFQEQGWMYEDNERFYLTERGFLFADYIAEELLAK</sequence>
<evidence type="ECO:0000256" key="1">
    <source>
        <dbReference type="ARBA" id="ARBA00006100"/>
    </source>
</evidence>
<keyword evidence="2" id="KW-0949">S-adenosyl-L-methionine</keyword>
<dbReference type="InterPro" id="IPR007197">
    <property type="entry name" value="rSAM"/>
</dbReference>
<dbReference type="PROSITE" id="PS51918">
    <property type="entry name" value="RADICAL_SAM"/>
    <property type="match status" value="1"/>
</dbReference>
<dbReference type="OrthoDB" id="9808022at2"/>
<dbReference type="InterPro" id="IPR010723">
    <property type="entry name" value="HemN_C"/>
</dbReference>
<dbReference type="EMBL" id="CP000108">
    <property type="protein sequence ID" value="ABB29057.1"/>
    <property type="molecule type" value="Genomic_DNA"/>
</dbReference>
<dbReference type="SFLD" id="SFLDF00288">
    <property type="entry name" value="HemN-like__clustered_with_nucl"/>
    <property type="match status" value="1"/>
</dbReference>